<dbReference type="RefSeq" id="XP_001446657.1">
    <property type="nucleotide sequence ID" value="XM_001446620.1"/>
</dbReference>
<feature type="compositionally biased region" description="Polar residues" evidence="1">
    <location>
        <begin position="72"/>
        <end position="99"/>
    </location>
</feature>
<feature type="region of interest" description="Disordered" evidence="1">
    <location>
        <begin position="40"/>
        <end position="99"/>
    </location>
</feature>
<dbReference type="EMBL" id="CT868319">
    <property type="protein sequence ID" value="CAK79260.1"/>
    <property type="molecule type" value="Genomic_DNA"/>
</dbReference>
<proteinExistence type="predicted"/>
<accession>A0D893</accession>
<sequence>MGTCQVKFCRCICQEGRLGCQCGSQNTIMLEEQSREIRRRRITSDQMVNNINSHKQRRSNRFENQKSRAGSPAQSNSSGSQNKTKFSTYRKATNKSPNSVERYLMSQECNIPTDHSQQDNKRKPKIRDQAFKIGQIYFKKEDYDFQFQEATEKVLNTNDNKMESPHFQNSKKNLENKQSLDQIQSIQDPSASMKTPTTTALDATNNRTMSNPLLNQHPSISKESSPTKISHPITQVSIGPISNKQSLSVITDQQQLKNRSRTADLFDDQKSVTIRSVLKKKQKNNDSFRTQQQESRKVRFDLPNSHYIRERQRQQPRLYQ</sequence>
<evidence type="ECO:0000256" key="1">
    <source>
        <dbReference type="SAM" id="MobiDB-lite"/>
    </source>
</evidence>
<evidence type="ECO:0000313" key="2">
    <source>
        <dbReference type="EMBL" id="CAK79260.1"/>
    </source>
</evidence>
<reference evidence="2 3" key="1">
    <citation type="journal article" date="2006" name="Nature">
        <title>Global trends of whole-genome duplications revealed by the ciliate Paramecium tetraurelia.</title>
        <authorList>
            <consortium name="Genoscope"/>
            <person name="Aury J.-M."/>
            <person name="Jaillon O."/>
            <person name="Duret L."/>
            <person name="Noel B."/>
            <person name="Jubin C."/>
            <person name="Porcel B.M."/>
            <person name="Segurens B."/>
            <person name="Daubin V."/>
            <person name="Anthouard V."/>
            <person name="Aiach N."/>
            <person name="Arnaiz O."/>
            <person name="Billaut A."/>
            <person name="Beisson J."/>
            <person name="Blanc I."/>
            <person name="Bouhouche K."/>
            <person name="Camara F."/>
            <person name="Duharcourt S."/>
            <person name="Guigo R."/>
            <person name="Gogendeau D."/>
            <person name="Katinka M."/>
            <person name="Keller A.-M."/>
            <person name="Kissmehl R."/>
            <person name="Klotz C."/>
            <person name="Koll F."/>
            <person name="Le Moue A."/>
            <person name="Lepere C."/>
            <person name="Malinsky S."/>
            <person name="Nowacki M."/>
            <person name="Nowak J.K."/>
            <person name="Plattner H."/>
            <person name="Poulain J."/>
            <person name="Ruiz F."/>
            <person name="Serrano V."/>
            <person name="Zagulski M."/>
            <person name="Dessen P."/>
            <person name="Betermier M."/>
            <person name="Weissenbach J."/>
            <person name="Scarpelli C."/>
            <person name="Schachter V."/>
            <person name="Sperling L."/>
            <person name="Meyer E."/>
            <person name="Cohen J."/>
            <person name="Wincker P."/>
        </authorList>
    </citation>
    <scope>NUCLEOTIDE SEQUENCE [LARGE SCALE GENOMIC DNA]</scope>
    <source>
        <strain evidence="2 3">Stock d4-2</strain>
    </source>
</reference>
<dbReference type="OMA" id="SQECNIP"/>
<dbReference type="OrthoDB" id="295691at2759"/>
<feature type="compositionally biased region" description="Polar residues" evidence="1">
    <location>
        <begin position="44"/>
        <end position="53"/>
    </location>
</feature>
<name>A0D893_PARTE</name>
<dbReference type="KEGG" id="ptm:GSPATT00014227001"/>
<feature type="region of interest" description="Disordered" evidence="1">
    <location>
        <begin position="282"/>
        <end position="320"/>
    </location>
</feature>
<dbReference type="AlphaFoldDB" id="A0D893"/>
<feature type="region of interest" description="Disordered" evidence="1">
    <location>
        <begin position="185"/>
        <end position="230"/>
    </location>
</feature>
<gene>
    <name evidence="2" type="ORF">GSPATT00014227001</name>
</gene>
<dbReference type="Proteomes" id="UP000000600">
    <property type="component" value="Unassembled WGS sequence"/>
</dbReference>
<dbReference type="GeneID" id="5032442"/>
<protein>
    <submittedName>
        <fullName evidence="2">Uncharacterized protein</fullName>
    </submittedName>
</protein>
<dbReference type="HOGENOM" id="CLU_898507_0_0_1"/>
<organism evidence="2 3">
    <name type="scientific">Paramecium tetraurelia</name>
    <dbReference type="NCBI Taxonomy" id="5888"/>
    <lineage>
        <taxon>Eukaryota</taxon>
        <taxon>Sar</taxon>
        <taxon>Alveolata</taxon>
        <taxon>Ciliophora</taxon>
        <taxon>Intramacronucleata</taxon>
        <taxon>Oligohymenophorea</taxon>
        <taxon>Peniculida</taxon>
        <taxon>Parameciidae</taxon>
        <taxon>Paramecium</taxon>
    </lineage>
</organism>
<keyword evidence="3" id="KW-1185">Reference proteome</keyword>
<dbReference type="InParanoid" id="A0D893"/>
<evidence type="ECO:0000313" key="3">
    <source>
        <dbReference type="Proteomes" id="UP000000600"/>
    </source>
</evidence>